<accession>A0AA41FIA3</accession>
<dbReference type="GeneID" id="93166395"/>
<evidence type="ECO:0000313" key="1">
    <source>
        <dbReference type="EMBL" id="MBT9811523.1"/>
    </source>
</evidence>
<dbReference type="EMBL" id="WQPS01000029">
    <property type="protein sequence ID" value="MBT9811523.1"/>
    <property type="molecule type" value="Genomic_DNA"/>
</dbReference>
<evidence type="ECO:0000313" key="2">
    <source>
        <dbReference type="EMBL" id="MET3573523.1"/>
    </source>
</evidence>
<name>A0AA41FIA3_9FIRM</name>
<dbReference type="Pfam" id="PF09604">
    <property type="entry name" value="Potass_KdpF"/>
    <property type="match status" value="1"/>
</dbReference>
<dbReference type="AlphaFoldDB" id="A0AA41FIA3"/>
<dbReference type="GO" id="GO:0008556">
    <property type="term" value="F:P-type potassium transmembrane transporter activity"/>
    <property type="evidence" value="ECO:0007669"/>
    <property type="project" value="InterPro"/>
</dbReference>
<protein>
    <submittedName>
        <fullName evidence="1">K(+)-transporting ATPase subunit F</fullName>
    </submittedName>
    <submittedName>
        <fullName evidence="2">K+-transporting ATPase KdpF subunit</fullName>
    </submittedName>
</protein>
<comment type="caution">
    <text evidence="1">The sequence shown here is derived from an EMBL/GenBank/DDBJ whole genome shotgun (WGS) entry which is preliminary data.</text>
</comment>
<evidence type="ECO:0000313" key="4">
    <source>
        <dbReference type="Proteomes" id="UP001549200"/>
    </source>
</evidence>
<dbReference type="Proteomes" id="UP001549200">
    <property type="component" value="Unassembled WGS sequence"/>
</dbReference>
<dbReference type="GO" id="GO:0005886">
    <property type="term" value="C:plasma membrane"/>
    <property type="evidence" value="ECO:0007669"/>
    <property type="project" value="InterPro"/>
</dbReference>
<dbReference type="EMBL" id="JBEPLZ010000031">
    <property type="protein sequence ID" value="MET3573523.1"/>
    <property type="molecule type" value="Genomic_DNA"/>
</dbReference>
<reference evidence="1" key="1">
    <citation type="journal article" date="2021" name="Gut Microbes">
        <title>A synthetic consortium of 100 gut commensals modulates the composition and function in a colon model of the microbiome of elderly subjects.</title>
        <authorList>
            <person name="Perez M."/>
            <person name="Ntemiri A."/>
            <person name="Tan H."/>
            <person name="Harris H.M.B."/>
            <person name="Roager H.M."/>
            <person name="Ribiere C."/>
            <person name="O'Toole P.W."/>
        </authorList>
    </citation>
    <scope>NUCLEOTIDE SEQUENCE</scope>
    <source>
        <strain evidence="1">MCC335</strain>
    </source>
</reference>
<reference evidence="2 4" key="2">
    <citation type="submission" date="2024-06" db="EMBL/GenBank/DDBJ databases">
        <title>Genomic Encyclopedia of Type Strains, Phase IV (KMG-IV): sequencing the most valuable type-strain genomes for metagenomic binning, comparative biology and taxonomic classification.</title>
        <authorList>
            <person name="Goeker M."/>
        </authorList>
    </citation>
    <scope>NUCLEOTIDE SEQUENCE [LARGE SCALE GENOMIC DNA]</scope>
    <source>
        <strain evidence="2 4">DSM 19261</strain>
    </source>
</reference>
<dbReference type="InterPro" id="IPR011726">
    <property type="entry name" value="KdpF"/>
</dbReference>
<dbReference type="Proteomes" id="UP000708338">
    <property type="component" value="Unassembled WGS sequence"/>
</dbReference>
<dbReference type="NCBIfam" id="TIGR02115">
    <property type="entry name" value="potass_kdpF"/>
    <property type="match status" value="1"/>
</dbReference>
<proteinExistence type="predicted"/>
<evidence type="ECO:0000313" key="3">
    <source>
        <dbReference type="Proteomes" id="UP000708338"/>
    </source>
</evidence>
<dbReference type="RefSeq" id="WP_082082584.1">
    <property type="nucleotide sequence ID" value="NZ_CABJDD010000004.1"/>
</dbReference>
<keyword evidence="4" id="KW-1185">Reference proteome</keyword>
<organism evidence="1 3">
    <name type="scientific">Enterocloster citroniae</name>
    <dbReference type="NCBI Taxonomy" id="358743"/>
    <lineage>
        <taxon>Bacteria</taxon>
        <taxon>Bacillati</taxon>
        <taxon>Bacillota</taxon>
        <taxon>Clostridia</taxon>
        <taxon>Lachnospirales</taxon>
        <taxon>Lachnospiraceae</taxon>
        <taxon>Enterocloster</taxon>
    </lineage>
</organism>
<sequence>MRNRMIILGIIIAGMAAYLVYALVYPEKL</sequence>
<gene>
    <name evidence="1" type="primary">kdpF</name>
    <name evidence="2" type="ORF">ABID13_005186</name>
    <name evidence="1" type="ORF">GPL26_18040</name>
</gene>